<evidence type="ECO:0000313" key="3">
    <source>
        <dbReference type="RefSeq" id="XP_040971313.1"/>
    </source>
</evidence>
<sequence length="155" mass="17384">MELGFDMEDNPLGLRYCTHAGNLNVSIKMDSLDLGISTEISKNQRPSNTSVRGRPSRNLRNASQRATGDTAVRSKAKAPARAYAIRAYEEASSPEVITGSEEDEGNDNEEDEEEEEEDMEHDSQEEDDDDYEVVFQSQRSTQKGQVIHNPTRHAH</sequence>
<feature type="compositionally biased region" description="Polar residues" evidence="1">
    <location>
        <begin position="38"/>
        <end position="51"/>
    </location>
</feature>
<protein>
    <submittedName>
        <fullName evidence="3">Protein rpi-1-like</fullName>
    </submittedName>
</protein>
<feature type="compositionally biased region" description="Acidic residues" evidence="1">
    <location>
        <begin position="100"/>
        <end position="132"/>
    </location>
</feature>
<proteinExistence type="predicted"/>
<evidence type="ECO:0000313" key="2">
    <source>
        <dbReference type="Proteomes" id="UP000818029"/>
    </source>
</evidence>
<evidence type="ECO:0000256" key="1">
    <source>
        <dbReference type="SAM" id="MobiDB-lite"/>
    </source>
</evidence>
<organism evidence="2 3">
    <name type="scientific">Gossypium hirsutum</name>
    <name type="common">Upland cotton</name>
    <name type="synonym">Gossypium mexicanum</name>
    <dbReference type="NCBI Taxonomy" id="3635"/>
    <lineage>
        <taxon>Eukaryota</taxon>
        <taxon>Viridiplantae</taxon>
        <taxon>Streptophyta</taxon>
        <taxon>Embryophyta</taxon>
        <taxon>Tracheophyta</taxon>
        <taxon>Spermatophyta</taxon>
        <taxon>Magnoliopsida</taxon>
        <taxon>eudicotyledons</taxon>
        <taxon>Gunneridae</taxon>
        <taxon>Pentapetalae</taxon>
        <taxon>rosids</taxon>
        <taxon>malvids</taxon>
        <taxon>Malvales</taxon>
        <taxon>Malvaceae</taxon>
        <taxon>Malvoideae</taxon>
        <taxon>Gossypium</taxon>
    </lineage>
</organism>
<accession>A0ABM3BW79</accession>
<dbReference type="RefSeq" id="XP_040971313.1">
    <property type="nucleotide sequence ID" value="XM_041115379.1"/>
</dbReference>
<dbReference type="GeneID" id="121230485"/>
<dbReference type="Proteomes" id="UP000818029">
    <property type="component" value="Chromosome A06"/>
</dbReference>
<feature type="compositionally biased region" description="Polar residues" evidence="1">
    <location>
        <begin position="135"/>
        <end position="144"/>
    </location>
</feature>
<reference evidence="3" key="2">
    <citation type="submission" date="2025-08" db="UniProtKB">
        <authorList>
            <consortium name="RefSeq"/>
        </authorList>
    </citation>
    <scope>IDENTIFICATION</scope>
</reference>
<feature type="region of interest" description="Disordered" evidence="1">
    <location>
        <begin position="38"/>
        <end position="155"/>
    </location>
</feature>
<name>A0ABM3BW79_GOSHI</name>
<reference evidence="2" key="1">
    <citation type="journal article" date="2020" name="Nat. Genet.">
        <title>Genomic diversifications of five Gossypium allopolyploid species and their impact on cotton improvement.</title>
        <authorList>
            <person name="Chen Z.J."/>
            <person name="Sreedasyam A."/>
            <person name="Ando A."/>
            <person name="Song Q."/>
            <person name="De Santiago L.M."/>
            <person name="Hulse-Kemp A.M."/>
            <person name="Ding M."/>
            <person name="Ye W."/>
            <person name="Kirkbride R.C."/>
            <person name="Jenkins J."/>
            <person name="Plott C."/>
            <person name="Lovell J."/>
            <person name="Lin Y.M."/>
            <person name="Vaughn R."/>
            <person name="Liu B."/>
            <person name="Simpson S."/>
            <person name="Scheffler B.E."/>
            <person name="Wen L."/>
            <person name="Saski C.A."/>
            <person name="Grover C.E."/>
            <person name="Hu G."/>
            <person name="Conover J.L."/>
            <person name="Carlson J.W."/>
            <person name="Shu S."/>
            <person name="Boston L.B."/>
            <person name="Williams M."/>
            <person name="Peterson D.G."/>
            <person name="McGee K."/>
            <person name="Jones D.C."/>
            <person name="Wendel J.F."/>
            <person name="Stelly D.M."/>
            <person name="Grimwood J."/>
            <person name="Schmutz J."/>
        </authorList>
    </citation>
    <scope>NUCLEOTIDE SEQUENCE [LARGE SCALE GENOMIC DNA]</scope>
    <source>
        <strain evidence="2">cv. TM-1</strain>
    </source>
</reference>
<gene>
    <name evidence="3" type="primary">LOC121230485</name>
</gene>
<keyword evidence="2" id="KW-1185">Reference proteome</keyword>
<feature type="compositionally biased region" description="Polar residues" evidence="1">
    <location>
        <begin position="58"/>
        <end position="67"/>
    </location>
</feature>
<feature type="compositionally biased region" description="Low complexity" evidence="1">
    <location>
        <begin position="77"/>
        <end position="86"/>
    </location>
</feature>